<dbReference type="InterPro" id="IPR006311">
    <property type="entry name" value="TAT_signal"/>
</dbReference>
<dbReference type="SMART" id="SM01008">
    <property type="entry name" value="Ald_Xan_dh_C"/>
    <property type="match status" value="1"/>
</dbReference>
<dbReference type="InterPro" id="IPR008274">
    <property type="entry name" value="AldOxase/xan_DH_MoCoBD1"/>
</dbReference>
<dbReference type="PANTHER" id="PTHR47495:SF2">
    <property type="entry name" value="ALDEHYDE DEHYDROGENASE"/>
    <property type="match status" value="1"/>
</dbReference>
<dbReference type="InterPro" id="IPR046867">
    <property type="entry name" value="AldOxase/xan_DH_MoCoBD2"/>
</dbReference>
<dbReference type="Pfam" id="PF20256">
    <property type="entry name" value="MoCoBD_2"/>
    <property type="match status" value="2"/>
</dbReference>
<name>A0ABQ5UGG6_9HYPH</name>
<dbReference type="PROSITE" id="PS51318">
    <property type="entry name" value="TAT"/>
    <property type="match status" value="1"/>
</dbReference>
<dbReference type="SUPFAM" id="SSF56003">
    <property type="entry name" value="Molybdenum cofactor-binding domain"/>
    <property type="match status" value="2"/>
</dbReference>
<dbReference type="Pfam" id="PF02738">
    <property type="entry name" value="MoCoBD_1"/>
    <property type="match status" value="1"/>
</dbReference>
<feature type="domain" description="Aldehyde oxidase/xanthine dehydrogenase a/b hammerhead" evidence="2">
    <location>
        <begin position="220"/>
        <end position="319"/>
    </location>
</feature>
<dbReference type="RefSeq" id="WP_284392393.1">
    <property type="nucleotide sequence ID" value="NZ_BSNG01000001.1"/>
</dbReference>
<dbReference type="InterPro" id="IPR036856">
    <property type="entry name" value="Ald_Oxase/Xan_DH_a/b_sf"/>
</dbReference>
<feature type="signal peptide" evidence="1">
    <location>
        <begin position="1"/>
        <end position="31"/>
    </location>
</feature>
<evidence type="ECO:0000313" key="3">
    <source>
        <dbReference type="EMBL" id="GLQ11162.1"/>
    </source>
</evidence>
<gene>
    <name evidence="3" type="ORF">GCM10007913_30940</name>
</gene>
<reference evidence="3" key="1">
    <citation type="journal article" date="2014" name="Int. J. Syst. Evol. Microbiol.">
        <title>Complete genome of a new Firmicutes species belonging to the dominant human colonic microbiota ('Ruminococcus bicirculans') reveals two chromosomes and a selective capacity to utilize plant glucans.</title>
        <authorList>
            <consortium name="NISC Comparative Sequencing Program"/>
            <person name="Wegmann U."/>
            <person name="Louis P."/>
            <person name="Goesmann A."/>
            <person name="Henrissat B."/>
            <person name="Duncan S.H."/>
            <person name="Flint H.J."/>
        </authorList>
    </citation>
    <scope>NUCLEOTIDE SEQUENCE</scope>
    <source>
        <strain evidence="3">NBRC 103855</strain>
    </source>
</reference>
<keyword evidence="4" id="KW-1185">Reference proteome</keyword>
<evidence type="ECO:0000259" key="2">
    <source>
        <dbReference type="SMART" id="SM01008"/>
    </source>
</evidence>
<accession>A0ABQ5UGG6</accession>
<proteinExistence type="predicted"/>
<dbReference type="PANTHER" id="PTHR47495">
    <property type="entry name" value="ALDEHYDE DEHYDROGENASE"/>
    <property type="match status" value="1"/>
</dbReference>
<dbReference type="SUPFAM" id="SSF54665">
    <property type="entry name" value="CO dehydrogenase molybdoprotein N-domain-like"/>
    <property type="match status" value="1"/>
</dbReference>
<dbReference type="Proteomes" id="UP001161406">
    <property type="component" value="Unassembled WGS sequence"/>
</dbReference>
<dbReference type="PIRSF" id="PIRSF036389">
    <property type="entry name" value="IOR_B"/>
    <property type="match status" value="1"/>
</dbReference>
<comment type="caution">
    <text evidence="3">The sequence shown here is derived from an EMBL/GenBank/DDBJ whole genome shotgun (WGS) entry which is preliminary data.</text>
</comment>
<evidence type="ECO:0000313" key="4">
    <source>
        <dbReference type="Proteomes" id="UP001161406"/>
    </source>
</evidence>
<keyword evidence="1" id="KW-0732">Signal</keyword>
<reference evidence="3" key="2">
    <citation type="submission" date="2023-01" db="EMBL/GenBank/DDBJ databases">
        <title>Draft genome sequence of Devosia yakushimensis strain NBRC 103855.</title>
        <authorList>
            <person name="Sun Q."/>
            <person name="Mori K."/>
        </authorList>
    </citation>
    <scope>NUCLEOTIDE SEQUENCE</scope>
    <source>
        <strain evidence="3">NBRC 103855</strain>
    </source>
</reference>
<dbReference type="Gene3D" id="3.90.1170.50">
    <property type="entry name" value="Aldehyde oxidase/xanthine dehydrogenase, a/b hammerhead"/>
    <property type="match status" value="1"/>
</dbReference>
<dbReference type="InterPro" id="IPR052516">
    <property type="entry name" value="N-heterocyclic_Hydroxylase"/>
</dbReference>
<feature type="chain" id="PRO_5046537362" evidence="1">
    <location>
        <begin position="32"/>
        <end position="752"/>
    </location>
</feature>
<dbReference type="InterPro" id="IPR037165">
    <property type="entry name" value="AldOxase/xan_DH_Mopterin-bd_sf"/>
</dbReference>
<dbReference type="InterPro" id="IPR012368">
    <property type="entry name" value="OxRdtase_Mopterin-bd_su_IorB"/>
</dbReference>
<dbReference type="EMBL" id="BSNG01000001">
    <property type="protein sequence ID" value="GLQ11162.1"/>
    <property type="molecule type" value="Genomic_DNA"/>
</dbReference>
<organism evidence="3 4">
    <name type="scientific">Devosia yakushimensis</name>
    <dbReference type="NCBI Taxonomy" id="470028"/>
    <lineage>
        <taxon>Bacteria</taxon>
        <taxon>Pseudomonadati</taxon>
        <taxon>Pseudomonadota</taxon>
        <taxon>Alphaproteobacteria</taxon>
        <taxon>Hyphomicrobiales</taxon>
        <taxon>Devosiaceae</taxon>
        <taxon>Devosia</taxon>
    </lineage>
</organism>
<dbReference type="InterPro" id="IPR000674">
    <property type="entry name" value="Ald_Oxase/Xan_DH_a/b"/>
</dbReference>
<dbReference type="Gene3D" id="3.30.365.10">
    <property type="entry name" value="Aldehyde oxidase/xanthine dehydrogenase, molybdopterin binding domain"/>
    <property type="match status" value="4"/>
</dbReference>
<protein>
    <submittedName>
        <fullName evidence="3">Aldehyde dehydrogenase</fullName>
    </submittedName>
</protein>
<evidence type="ECO:0000256" key="1">
    <source>
        <dbReference type="SAM" id="SignalP"/>
    </source>
</evidence>
<sequence>MNEIVKVSRRKFLVSSLALGGAMVVGTQALAATVDGAPWDKANAAGTTEFTPWLTINADGTVIVRATAVDIGNGTLTQLAAYVYEELSPVWEKIKPEYASTNRDFLENNVYSTPGGALAYFSGRSTGPARMDTYMQVAASARERLKAAAATRWSVPATEIMVKDGVLTHAGSGNSAEFGELLADAAQIQLEQEPPIKDRSEWTFLGKKAPFKVQLPKIVNGSLIYGIDVREPGMVYAALRQSPVMGGKLKSVDKDAVMSMPGVLAVVTVDPGENVPTDLKPPFPFGVSTAQHAVAVIAEHYWQARTALDALPVEWDDGPGADWKTTEQMNEAATAAIQQAGDKVEASTGDVEAMFAEAGEDNIIEADYLTPYCEQAPLEPLNGTALVTEDRVDFWHPSQHSQMAYMVAADETGMPPEKVFFHQTFVGGGFGRRVFSDDARMVVAVAKKFPGRPVQVIWSREESTRQGRYRPLMAGKLKASLGADGLPTALLGRMAGGPGFFAVGMADTALTNILKNTQIESQTVPFHILTGPYRGPGYNSNAFFIETFVDECAIKAGIDPMEYRLKLYAQWPDIGWVKTLEEVKAKSGWGETLPKGQGRGVAVANWGMGGKPDEGTTVATVAKVEVSQDGVLKILQLDVAFDTGRIVNEDAVRTELEGGTMFGLNMSLNEGLNIKDGRIVEGNFDEYPIIRMADLPPQINVHFGGLSDNPRFFEIGEPPTGVVGPAVGNAIFQATGKRIRTMPFRLHDLSWS</sequence>